<dbReference type="EMBL" id="JAVFKY010000001">
    <property type="protein sequence ID" value="KAK5582007.1"/>
    <property type="molecule type" value="Genomic_DNA"/>
</dbReference>
<feature type="chain" id="PRO_5042812920" description="PA14 domain-containing protein" evidence="4">
    <location>
        <begin position="20"/>
        <end position="986"/>
    </location>
</feature>
<feature type="signal peptide" evidence="4">
    <location>
        <begin position="1"/>
        <end position="19"/>
    </location>
</feature>
<dbReference type="Proteomes" id="UP001344447">
    <property type="component" value="Unassembled WGS sequence"/>
</dbReference>
<name>A0AAN7YZ89_9MYCE</name>
<dbReference type="InterPro" id="IPR037524">
    <property type="entry name" value="PA14/GLEYA"/>
</dbReference>
<dbReference type="Pfam" id="PF00526">
    <property type="entry name" value="Dicty_CTDC"/>
    <property type="match status" value="7"/>
</dbReference>
<dbReference type="PROSITE" id="PS51820">
    <property type="entry name" value="PA14"/>
    <property type="match status" value="1"/>
</dbReference>
<protein>
    <recommendedName>
        <fullName evidence="5">PA14 domain-containing protein</fullName>
    </recommendedName>
</protein>
<dbReference type="PANTHER" id="PTHR31137:SF5">
    <property type="entry name" value="PROTEIN PSIQ-RELATED"/>
    <property type="match status" value="1"/>
</dbReference>
<sequence>MKLLHVLLIFSILILKSLTQKTIKLDGLILDTTPSRNNDFQIPASSGLVKGLVQNNLGSDNTPVLVTVPTSTIHSYDSFNSWFHSKSGVNLPINYQIVLTQSTTNPDVFTYTNDNFFPIDGKGYDNKTLYPNEEIYRDKTGTAHNFHFCLQIHSAFTYKKGDVFNFKGDDDVWVFMNKKLVVDLGGIHTQASASINLDLLGFSEGINYPFDFFYCERHTTESHISIESSLELTCPVYDECGVCEGDGSTCCTKTNCNNNPSNVLNCITAQCSNNVCVKSEPSCPTNLACVDGVCNPGVGCIYSKRNCTRSNCEESTCNRQTNACQHKAIANCVSCPSQGCITTDFCNPLGCGPDGKCLATAKKCDDGDYCTRDYCDAGTCYHTPIPKCVNCASIGCITKDDCLPQVCSVDGKSCVTATACNDSKSCTDDTCDQGHCTFVPIDCDDKDACTIDTCSETGGCVHTPLDDCVACTGLACITTDYCLEKVCSDSGTKCIEIPKDCDDGNACTIDTCVSPIGSCRHTTIENCTDCGAFNCITLDDCQPLVCPTDGSTTCVGTLKSCDDNKGCTFNLCHSPDGTCSSAPIDDCLTCSQPGIGCFTNDYCHPVVCSDSGDSCITTDRDCNDYDYCTIDFCLNGECINENIVNCVNCTNGIGCTTTDFCNQVICSESGDSCVDVPLNCSDGLKCTIGSCISPEGICTQTTIENCIECENEACITTDLCYPVGCGLDGNCFNNFTNFLCDDHDYCTSDLCTGYGCEHYSYTGCENCTDGGCFTFSDICNHYGCNFTGDGKCMFTRLECDDHDPCTKDYCTYLGGCDYVPIKDCVTPSETPTESPTHSPHPVTTISIQECNCCPEDEYCLLVGGHERCFKPSATGDGFVEETIGCPLTTTTTTTTGGTGGVVGHYTESATGNSHLCDRHHCKSGTECHIINGIPECVPSNYRCYDCLDLHCEKMGKTCFMVENQNYKPNIKGCNDDSCCKYTPSCR</sequence>
<comment type="caution">
    <text evidence="6">The sequence shown here is derived from an EMBL/GenBank/DDBJ whole genome shotgun (WGS) entry which is preliminary data.</text>
</comment>
<dbReference type="NCBIfam" id="TIGR02148">
    <property type="entry name" value="Fibro_Slime"/>
    <property type="match status" value="1"/>
</dbReference>
<evidence type="ECO:0000256" key="2">
    <source>
        <dbReference type="ARBA" id="ARBA00022729"/>
    </source>
</evidence>
<feature type="domain" description="PA14" evidence="5">
    <location>
        <begin position="102"/>
        <end position="246"/>
    </location>
</feature>
<evidence type="ECO:0000313" key="7">
    <source>
        <dbReference type="Proteomes" id="UP001344447"/>
    </source>
</evidence>
<dbReference type="InterPro" id="IPR051154">
    <property type="entry name" value="Prespore-cell_inducing_factor"/>
</dbReference>
<evidence type="ECO:0000256" key="3">
    <source>
        <dbReference type="ARBA" id="ARBA00023180"/>
    </source>
</evidence>
<organism evidence="6 7">
    <name type="scientific">Dictyostelium firmibasis</name>
    <dbReference type="NCBI Taxonomy" id="79012"/>
    <lineage>
        <taxon>Eukaryota</taxon>
        <taxon>Amoebozoa</taxon>
        <taxon>Evosea</taxon>
        <taxon>Eumycetozoa</taxon>
        <taxon>Dictyostelia</taxon>
        <taxon>Dictyosteliales</taxon>
        <taxon>Dictyosteliaceae</taxon>
        <taxon>Dictyostelium</taxon>
    </lineage>
</organism>
<dbReference type="AlphaFoldDB" id="A0AAN7YZ89"/>
<comment type="similarity">
    <text evidence="1">Belongs to the prespore-cell-inducing factor family.</text>
</comment>
<evidence type="ECO:0000313" key="6">
    <source>
        <dbReference type="EMBL" id="KAK5582007.1"/>
    </source>
</evidence>
<dbReference type="InterPro" id="IPR011874">
    <property type="entry name" value="Fibro_Slime"/>
</dbReference>
<dbReference type="InterPro" id="IPR001673">
    <property type="entry name" value="S_mold_repeat"/>
</dbReference>
<keyword evidence="2 4" id="KW-0732">Signal</keyword>
<gene>
    <name evidence="6" type="ORF">RB653_003588</name>
</gene>
<reference evidence="6 7" key="1">
    <citation type="submission" date="2023-11" db="EMBL/GenBank/DDBJ databases">
        <title>Dfirmibasis_genome.</title>
        <authorList>
            <person name="Edelbroek B."/>
            <person name="Kjellin J."/>
            <person name="Jerlstrom-Hultqvist J."/>
            <person name="Soderbom F."/>
        </authorList>
    </citation>
    <scope>NUCLEOTIDE SEQUENCE [LARGE SCALE GENOMIC DNA]</scope>
    <source>
        <strain evidence="6 7">TNS-C-14</strain>
    </source>
</reference>
<evidence type="ECO:0000259" key="5">
    <source>
        <dbReference type="PROSITE" id="PS51820"/>
    </source>
</evidence>
<evidence type="ECO:0000256" key="4">
    <source>
        <dbReference type="SAM" id="SignalP"/>
    </source>
</evidence>
<keyword evidence="7" id="KW-1185">Reference proteome</keyword>
<proteinExistence type="inferred from homology"/>
<evidence type="ECO:0000256" key="1">
    <source>
        <dbReference type="ARBA" id="ARBA00008709"/>
    </source>
</evidence>
<dbReference type="GO" id="GO:0005576">
    <property type="term" value="C:extracellular region"/>
    <property type="evidence" value="ECO:0007669"/>
    <property type="project" value="TreeGrafter"/>
</dbReference>
<dbReference type="InterPro" id="IPR011658">
    <property type="entry name" value="PA14_dom"/>
</dbReference>
<dbReference type="Pfam" id="PF07691">
    <property type="entry name" value="PA14"/>
    <property type="match status" value="1"/>
</dbReference>
<keyword evidence="3" id="KW-0325">Glycoprotein</keyword>
<accession>A0AAN7YZ89</accession>
<dbReference type="PANTHER" id="PTHR31137">
    <property type="entry name" value="PROTEIN PSIB-RELATED-RELATED"/>
    <property type="match status" value="1"/>
</dbReference>